<accession>A0ABS2JQM1</accession>
<name>A0ABS2JQM1_9GAMM</name>
<dbReference type="RefSeq" id="WP_204635515.1">
    <property type="nucleotide sequence ID" value="NZ_CP183983.1"/>
</dbReference>
<dbReference type="EMBL" id="JADIKC010000003">
    <property type="protein sequence ID" value="MBM7121100.1"/>
    <property type="molecule type" value="Genomic_DNA"/>
</dbReference>
<proteinExistence type="predicted"/>
<comment type="caution">
    <text evidence="2">The sequence shown here is derived from an EMBL/GenBank/DDBJ whole genome shotgun (WGS) entry which is preliminary data.</text>
</comment>
<feature type="signal peptide" evidence="1">
    <location>
        <begin position="1"/>
        <end position="23"/>
    </location>
</feature>
<dbReference type="InterPro" id="IPR025737">
    <property type="entry name" value="FApF"/>
</dbReference>
<evidence type="ECO:0000256" key="1">
    <source>
        <dbReference type="SAM" id="SignalP"/>
    </source>
</evidence>
<evidence type="ECO:0000313" key="2">
    <source>
        <dbReference type="EMBL" id="MBM7121100.1"/>
    </source>
</evidence>
<dbReference type="Pfam" id="PF13557">
    <property type="entry name" value="Phenol_MetA_deg"/>
    <property type="match status" value="1"/>
</dbReference>
<evidence type="ECO:0000313" key="3">
    <source>
        <dbReference type="Proteomes" id="UP001430065"/>
    </source>
</evidence>
<dbReference type="Proteomes" id="UP001430065">
    <property type="component" value="Unassembled WGS sequence"/>
</dbReference>
<organism evidence="2 3">
    <name type="scientific">Dyella kyungheensis</name>
    <dbReference type="NCBI Taxonomy" id="1242174"/>
    <lineage>
        <taxon>Bacteria</taxon>
        <taxon>Pseudomonadati</taxon>
        <taxon>Pseudomonadota</taxon>
        <taxon>Gammaproteobacteria</taxon>
        <taxon>Lysobacterales</taxon>
        <taxon>Rhodanobacteraceae</taxon>
        <taxon>Dyella</taxon>
    </lineage>
</organism>
<sequence>MHIWPTTLFFALAAVAVARPALADGTNPGYDRPGLGFTPVVLNAGDVTIEQGLPTWTRDNLGGGQIQSQYTTDSLVRLGLGGPFEAQLGTSPFNAIHTSGNGASDGGHGWGDTVLALKYAPNKSDAPVTWGLLGSVEFTDGARAVRNDHRQYLLGADVNWQLSDQDGVGGYAEQTKGQDKQSTLAINESHVFNKTVTGYVELAQVHEAGERAGTEAGTGVAWMVTQRVQLDGGVRARVAGHAQLWMASLGVSVFLGSLTSP</sequence>
<reference evidence="2 3" key="1">
    <citation type="submission" date="2020-10" db="EMBL/GenBank/DDBJ databases">
        <title>Phylogeny of dyella-like bacteria.</title>
        <authorList>
            <person name="Fu J."/>
        </authorList>
    </citation>
    <scope>NUCLEOTIDE SEQUENCE [LARGE SCALE GENOMIC DNA]</scope>
    <source>
        <strain evidence="2 3">THG-B117</strain>
    </source>
</reference>
<gene>
    <name evidence="2" type="ORF">ISP20_07990</name>
</gene>
<keyword evidence="3" id="KW-1185">Reference proteome</keyword>
<keyword evidence="1" id="KW-0732">Signal</keyword>
<feature type="chain" id="PRO_5046266715" evidence="1">
    <location>
        <begin position="24"/>
        <end position="261"/>
    </location>
</feature>
<protein>
    <submittedName>
        <fullName evidence="2">Transporter</fullName>
    </submittedName>
</protein>